<keyword evidence="1" id="KW-1133">Transmembrane helix</keyword>
<keyword evidence="1" id="KW-0812">Transmembrane</keyword>
<comment type="caution">
    <text evidence="2">The sequence shown here is derived from an EMBL/GenBank/DDBJ whole genome shotgun (WGS) entry which is preliminary data.</text>
</comment>
<feature type="transmembrane region" description="Helical" evidence="1">
    <location>
        <begin position="20"/>
        <end position="43"/>
    </location>
</feature>
<evidence type="ECO:0000313" key="2">
    <source>
        <dbReference type="EMBL" id="KAK8997288.1"/>
    </source>
</evidence>
<dbReference type="EMBL" id="JBBPBN010000043">
    <property type="protein sequence ID" value="KAK8997288.1"/>
    <property type="molecule type" value="Genomic_DNA"/>
</dbReference>
<keyword evidence="1" id="KW-0472">Membrane</keyword>
<gene>
    <name evidence="2" type="ORF">V6N11_020771</name>
</gene>
<organism evidence="2 3">
    <name type="scientific">Hibiscus sabdariffa</name>
    <name type="common">roselle</name>
    <dbReference type="NCBI Taxonomy" id="183260"/>
    <lineage>
        <taxon>Eukaryota</taxon>
        <taxon>Viridiplantae</taxon>
        <taxon>Streptophyta</taxon>
        <taxon>Embryophyta</taxon>
        <taxon>Tracheophyta</taxon>
        <taxon>Spermatophyta</taxon>
        <taxon>Magnoliopsida</taxon>
        <taxon>eudicotyledons</taxon>
        <taxon>Gunneridae</taxon>
        <taxon>Pentapetalae</taxon>
        <taxon>rosids</taxon>
        <taxon>malvids</taxon>
        <taxon>Malvales</taxon>
        <taxon>Malvaceae</taxon>
        <taxon>Malvoideae</taxon>
        <taxon>Hibiscus</taxon>
    </lineage>
</organism>
<name>A0ABR2Q9E5_9ROSI</name>
<feature type="transmembrane region" description="Helical" evidence="1">
    <location>
        <begin position="63"/>
        <end position="85"/>
    </location>
</feature>
<proteinExistence type="predicted"/>
<dbReference type="Proteomes" id="UP001396334">
    <property type="component" value="Unassembled WGS sequence"/>
</dbReference>
<sequence>MTGKLSELEFGEKRNFGGNGLWCILQGVVNAGYGVIGQSIFLLKNAWPKLSLVIKVFKMKGLVLTALLGLSVFFSKAETAITTLWP</sequence>
<evidence type="ECO:0000313" key="3">
    <source>
        <dbReference type="Proteomes" id="UP001396334"/>
    </source>
</evidence>
<evidence type="ECO:0000256" key="1">
    <source>
        <dbReference type="SAM" id="Phobius"/>
    </source>
</evidence>
<accession>A0ABR2Q9E5</accession>
<protein>
    <submittedName>
        <fullName evidence="2">Uncharacterized protein</fullName>
    </submittedName>
</protein>
<keyword evidence="3" id="KW-1185">Reference proteome</keyword>
<reference evidence="2 3" key="1">
    <citation type="journal article" date="2024" name="G3 (Bethesda)">
        <title>Genome assembly of Hibiscus sabdariffa L. provides insights into metabolisms of medicinal natural products.</title>
        <authorList>
            <person name="Kim T."/>
        </authorList>
    </citation>
    <scope>NUCLEOTIDE SEQUENCE [LARGE SCALE GENOMIC DNA]</scope>
    <source>
        <strain evidence="2">TK-2024</strain>
        <tissue evidence="2">Old leaves</tissue>
    </source>
</reference>